<dbReference type="Proteomes" id="UP001342826">
    <property type="component" value="Unassembled WGS sequence"/>
</dbReference>
<comment type="caution">
    <text evidence="3">The sequence shown here is derived from an EMBL/GenBank/DDBJ whole genome shotgun (WGS) entry which is preliminary data.</text>
</comment>
<dbReference type="EMBL" id="JARTFS010000006">
    <property type="protein sequence ID" value="MED4401659.1"/>
    <property type="molecule type" value="Genomic_DNA"/>
</dbReference>
<keyword evidence="2" id="KW-0812">Transmembrane</keyword>
<dbReference type="Pfam" id="PF03419">
    <property type="entry name" value="Peptidase_U4"/>
    <property type="match status" value="1"/>
</dbReference>
<keyword evidence="2" id="KW-1133">Transmembrane helix</keyword>
<keyword evidence="1 2" id="KW-0472">Membrane</keyword>
<keyword evidence="1" id="KW-0064">Aspartyl protease</keyword>
<keyword evidence="1" id="KW-1003">Cell membrane</keyword>
<proteinExistence type="inferred from homology"/>
<keyword evidence="1" id="KW-0749">Sporulation</keyword>
<protein>
    <recommendedName>
        <fullName evidence="1">Sporulation sigma-E factor-processing peptidase</fullName>
        <ecNumber evidence="1">3.4.23.-</ecNumber>
    </recommendedName>
    <alternativeName>
        <fullName evidence="1">Membrane-associated aspartic protease</fullName>
    </alternativeName>
    <alternativeName>
        <fullName evidence="1">Stage II sporulation protein GA</fullName>
    </alternativeName>
</protein>
<feature type="transmembrane region" description="Helical" evidence="2">
    <location>
        <begin position="6"/>
        <end position="27"/>
    </location>
</feature>
<keyword evidence="4" id="KW-1185">Reference proteome</keyword>
<dbReference type="RefSeq" id="WP_066227848.1">
    <property type="nucleotide sequence ID" value="NZ_JARTFQ010000006.1"/>
</dbReference>
<feature type="transmembrane region" description="Helical" evidence="2">
    <location>
        <begin position="62"/>
        <end position="78"/>
    </location>
</feature>
<organism evidence="3 4">
    <name type="scientific">Metabacillus fastidiosus</name>
    <dbReference type="NCBI Taxonomy" id="1458"/>
    <lineage>
        <taxon>Bacteria</taxon>
        <taxon>Bacillati</taxon>
        <taxon>Bacillota</taxon>
        <taxon>Bacilli</taxon>
        <taxon>Bacillales</taxon>
        <taxon>Bacillaceae</taxon>
        <taxon>Metabacillus</taxon>
    </lineage>
</organism>
<reference evidence="3 4" key="1">
    <citation type="submission" date="2023-03" db="EMBL/GenBank/DDBJ databases">
        <title>Bacillus Genome Sequencing.</title>
        <authorList>
            <person name="Dunlap C."/>
        </authorList>
    </citation>
    <scope>NUCLEOTIDE SEQUENCE [LARGE SCALE GENOMIC DNA]</scope>
    <source>
        <strain evidence="3 4">NRS-1717</strain>
    </source>
</reference>
<gene>
    <name evidence="3" type="primary">spoIIGA</name>
    <name evidence="3" type="ORF">P9271_10065</name>
</gene>
<dbReference type="InterPro" id="IPR005081">
    <property type="entry name" value="SpoIIGA"/>
</dbReference>
<comment type="subcellular location">
    <subcellularLocation>
        <location evidence="1">Cell membrane</location>
    </subcellularLocation>
</comment>
<dbReference type="GeneID" id="301140624"/>
<evidence type="ECO:0000256" key="2">
    <source>
        <dbReference type="SAM" id="Phobius"/>
    </source>
</evidence>
<name>A0ABU6NX18_9BACI</name>
<comment type="similarity">
    <text evidence="1">Belongs to the peptidase U4 family.</text>
</comment>
<sequence>MSIYLDVIWFLNFSFDLFLLLLTAIILKRKIKKLRLLLGALIGSGIVILMFTPFSFIAVHPLGKLAISVLMVLISFGFQRFRSFFQSLLTFYFVTFMIGGGMLGTHYFMQVEMGVLDGVMMTSSTGFGDPISWLFVLIGFPLAWYFSRNRLESLETKKIKFDQLVQVLIKVDSNELLLRGLIDSGNQLYDPISRSPVMIIDASKAKSFLPEKLFEQALKDDVMASVSQDSEEGHEWEHRVRLIPYRVVGHENQFLLGFKPDEISIQTKEGTIHVKKAVIGLNRTTLSSDDEYDCIIHPKMMQGIQNVS</sequence>
<keyword evidence="1" id="KW-0378">Hydrolase</keyword>
<keyword evidence="1" id="KW-0645">Protease</keyword>
<comment type="subunit">
    <text evidence="1">Self-associates. Interacts with SigE. Interacts with SpoIIR.</text>
</comment>
<feature type="transmembrane region" description="Helical" evidence="2">
    <location>
        <begin position="90"/>
        <end position="110"/>
    </location>
</feature>
<evidence type="ECO:0000256" key="1">
    <source>
        <dbReference type="PIRNR" id="PIRNR018571"/>
    </source>
</evidence>
<feature type="transmembrane region" description="Helical" evidence="2">
    <location>
        <begin position="34"/>
        <end position="56"/>
    </location>
</feature>
<feature type="transmembrane region" description="Helical" evidence="2">
    <location>
        <begin position="130"/>
        <end position="147"/>
    </location>
</feature>
<accession>A0ABU6NX18</accession>
<dbReference type="EC" id="3.4.23.-" evidence="1"/>
<dbReference type="NCBIfam" id="TIGR02854">
    <property type="entry name" value="spore_II_GA"/>
    <property type="match status" value="1"/>
</dbReference>
<evidence type="ECO:0000313" key="4">
    <source>
        <dbReference type="Proteomes" id="UP001342826"/>
    </source>
</evidence>
<comment type="function">
    <text evidence="1">Probable aspartic protease that is responsible for the proteolytic cleavage of the RNA polymerase sigma E factor (SigE/spoIIGB) to yield the active peptide in the mother cell during sporulation. Responds to a signal from the forespore that is triggered by the extracellular signal protein SpoIIR.</text>
</comment>
<evidence type="ECO:0000313" key="3">
    <source>
        <dbReference type="EMBL" id="MED4401659.1"/>
    </source>
</evidence>
<dbReference type="PIRSF" id="PIRSF018571">
    <property type="entry name" value="SpoIIGA"/>
    <property type="match status" value="1"/>
</dbReference>